<keyword evidence="2" id="KW-1185">Reference proteome</keyword>
<dbReference type="EMBL" id="CAJVCH010024398">
    <property type="protein sequence ID" value="CAG7696557.1"/>
    <property type="molecule type" value="Genomic_DNA"/>
</dbReference>
<comment type="caution">
    <text evidence="1">The sequence shown here is derived from an EMBL/GenBank/DDBJ whole genome shotgun (WGS) entry which is preliminary data.</text>
</comment>
<name>A0A8J2J4R4_9HEXA</name>
<evidence type="ECO:0000313" key="2">
    <source>
        <dbReference type="Proteomes" id="UP000708208"/>
    </source>
</evidence>
<sequence>FRELYRRY</sequence>
<dbReference type="Proteomes" id="UP000708208">
    <property type="component" value="Unassembled WGS sequence"/>
</dbReference>
<feature type="non-terminal residue" evidence="1">
    <location>
        <position position="8"/>
    </location>
</feature>
<gene>
    <name evidence="1" type="ORF">AFUS01_LOCUS3960</name>
</gene>
<protein>
    <submittedName>
        <fullName evidence="1">Uncharacterized protein</fullName>
    </submittedName>
</protein>
<proteinExistence type="predicted"/>
<organism evidence="1 2">
    <name type="scientific">Allacma fusca</name>
    <dbReference type="NCBI Taxonomy" id="39272"/>
    <lineage>
        <taxon>Eukaryota</taxon>
        <taxon>Metazoa</taxon>
        <taxon>Ecdysozoa</taxon>
        <taxon>Arthropoda</taxon>
        <taxon>Hexapoda</taxon>
        <taxon>Collembola</taxon>
        <taxon>Symphypleona</taxon>
        <taxon>Sminthuridae</taxon>
        <taxon>Allacma</taxon>
    </lineage>
</organism>
<evidence type="ECO:0000313" key="1">
    <source>
        <dbReference type="EMBL" id="CAG7696557.1"/>
    </source>
</evidence>
<accession>A0A8J2J4R4</accession>
<reference evidence="1" key="1">
    <citation type="submission" date="2021-06" db="EMBL/GenBank/DDBJ databases">
        <authorList>
            <person name="Hodson N. C."/>
            <person name="Mongue J. A."/>
            <person name="Jaron S. K."/>
        </authorList>
    </citation>
    <scope>NUCLEOTIDE SEQUENCE</scope>
</reference>